<evidence type="ECO:0000313" key="3">
    <source>
        <dbReference type="Proteomes" id="UP000214365"/>
    </source>
</evidence>
<accession>A0A225ADL2</accession>
<keyword evidence="1" id="KW-0812">Transmembrane</keyword>
<feature type="transmembrane region" description="Helical" evidence="1">
    <location>
        <begin position="197"/>
        <end position="220"/>
    </location>
</feature>
<keyword evidence="3" id="KW-1185">Reference proteome</keyword>
<sequence length="244" mass="25947">MASVSSVSVTISHPSSASDVQEAAYLSRARTLHWIRMGLAITILGAATGVVGSEGESLSYYNVTKSYSRVGLSLWPLNLDIRGTYALLACGAVILFQAIIYITMAFFPSPYPRTRLLNLLSSAVGLCSLIIAIVGVAFSIYLPSAKYPDGYTVGETIHSWTCKWDSLNGVNGTNANGKPLTAPSHFSRICTDSEAGFVLMGLLVGLEVLMGAAGAAGFLLDLTVSRQRKLSNAEAGEFVMETKH</sequence>
<gene>
    <name evidence="2" type="ORF">UA08_08713</name>
</gene>
<protein>
    <recommendedName>
        <fullName evidence="4">MARVEL domain-containing protein</fullName>
    </recommendedName>
</protein>
<dbReference type="AlphaFoldDB" id="A0A225ADL2"/>
<feature type="transmembrane region" description="Helical" evidence="1">
    <location>
        <begin position="34"/>
        <end position="52"/>
    </location>
</feature>
<dbReference type="OrthoDB" id="3890746at2759"/>
<feature type="transmembrane region" description="Helical" evidence="1">
    <location>
        <begin position="119"/>
        <end position="142"/>
    </location>
</feature>
<evidence type="ECO:0000256" key="1">
    <source>
        <dbReference type="SAM" id="Phobius"/>
    </source>
</evidence>
<comment type="caution">
    <text evidence="2">The sequence shown here is derived from an EMBL/GenBank/DDBJ whole genome shotgun (WGS) entry which is preliminary data.</text>
</comment>
<evidence type="ECO:0000313" key="2">
    <source>
        <dbReference type="EMBL" id="OKL56034.1"/>
    </source>
</evidence>
<keyword evidence="1" id="KW-0472">Membrane</keyword>
<dbReference type="GeneID" id="31008469"/>
<evidence type="ECO:0008006" key="4">
    <source>
        <dbReference type="Google" id="ProtNLM"/>
    </source>
</evidence>
<name>A0A225ADL2_TALAT</name>
<proteinExistence type="predicted"/>
<feature type="transmembrane region" description="Helical" evidence="1">
    <location>
        <begin position="85"/>
        <end position="107"/>
    </location>
</feature>
<dbReference type="Proteomes" id="UP000214365">
    <property type="component" value="Unassembled WGS sequence"/>
</dbReference>
<keyword evidence="1" id="KW-1133">Transmembrane helix</keyword>
<dbReference type="RefSeq" id="XP_020116155.1">
    <property type="nucleotide sequence ID" value="XM_020263607.1"/>
</dbReference>
<dbReference type="EMBL" id="LFMY01000016">
    <property type="protein sequence ID" value="OKL56034.1"/>
    <property type="molecule type" value="Genomic_DNA"/>
</dbReference>
<organism evidence="2 3">
    <name type="scientific">Talaromyces atroroseus</name>
    <dbReference type="NCBI Taxonomy" id="1441469"/>
    <lineage>
        <taxon>Eukaryota</taxon>
        <taxon>Fungi</taxon>
        <taxon>Dikarya</taxon>
        <taxon>Ascomycota</taxon>
        <taxon>Pezizomycotina</taxon>
        <taxon>Eurotiomycetes</taxon>
        <taxon>Eurotiomycetidae</taxon>
        <taxon>Eurotiales</taxon>
        <taxon>Trichocomaceae</taxon>
        <taxon>Talaromyces</taxon>
        <taxon>Talaromyces sect. Trachyspermi</taxon>
    </lineage>
</organism>
<reference evidence="2 3" key="1">
    <citation type="submission" date="2015-06" db="EMBL/GenBank/DDBJ databases">
        <title>Talaromyces atroroseus IBT 11181 draft genome.</title>
        <authorList>
            <person name="Rasmussen K.B."/>
            <person name="Rasmussen S."/>
            <person name="Petersen B."/>
            <person name="Sicheritz-Ponten T."/>
            <person name="Mortensen U.H."/>
            <person name="Thrane U."/>
        </authorList>
    </citation>
    <scope>NUCLEOTIDE SEQUENCE [LARGE SCALE GENOMIC DNA]</scope>
    <source>
        <strain evidence="2 3">IBT 11181</strain>
    </source>
</reference>